<evidence type="ECO:0000256" key="6">
    <source>
        <dbReference type="SAM" id="Phobius"/>
    </source>
</evidence>
<evidence type="ECO:0000313" key="10">
    <source>
        <dbReference type="Proteomes" id="UP000439752"/>
    </source>
</evidence>
<sequence>MLDLIPFLLSRLGMLALLAFLLSQWRTSRHVFKTSTSRSRRLALLSMFVVSGILMNYAGVAVSSNQTIDPLLGLAVTDDQLLIDTRLTIIVTSGLLGGPFVGGLTGLLVGFHRFLLGSMGAETGWFIAVVAGTLSGLYSRRWRLKDKYTLLQPIALVMSMVILDLGLAILLAYDPSELIAIASQAVFPMLFANTIGIIVFIVILRTQLRFEKELFVRESARSSRLLTVIRPLRKEGMTADVACQIGTTILEETKIDRVVLLGPAEVLVDIEAGETPVYGGRFQPNVQRWIEEAVPLQVEDRTTNQILSFHPLQMDGDKAGIVCYFPSHLFDDTIEQTTEQLVQLFARELVTYREEQLEKRSLPKMKPFLHPNYLRGIVDEIHQTADPGTPVKQQLGSLLQLLTVARWGEDYPLRDEITTLKAYLALEGTRRRQNQLTHADITIDLDVETAIEETLIMPFLLTKLVDNALRHAFSKVGRRSQINVRAFRQKNDLVLEVSDNGVGIGPDVKRRLEEDALTETSTLFLLRRALDIKYGKAATCTIHSRLNQGTRVVLTLPLQIAEEG</sequence>
<dbReference type="Proteomes" id="UP000439752">
    <property type="component" value="Unassembled WGS sequence"/>
</dbReference>
<keyword evidence="4 6" id="KW-1133">Transmembrane helix</keyword>
<dbReference type="GO" id="GO:0071555">
    <property type="term" value="P:cell wall organization"/>
    <property type="evidence" value="ECO:0007669"/>
    <property type="project" value="InterPro"/>
</dbReference>
<evidence type="ECO:0000259" key="8">
    <source>
        <dbReference type="Pfam" id="PF07694"/>
    </source>
</evidence>
<gene>
    <name evidence="9" type="ORF">EXIGUO9Y_380035</name>
</gene>
<dbReference type="InterPro" id="IPR011620">
    <property type="entry name" value="Sig_transdc_His_kinase_LytS_TM"/>
</dbReference>
<dbReference type="InterPro" id="IPR003594">
    <property type="entry name" value="HATPase_dom"/>
</dbReference>
<dbReference type="AlphaFoldDB" id="A0A653IG62"/>
<evidence type="ECO:0000256" key="2">
    <source>
        <dbReference type="ARBA" id="ARBA00022475"/>
    </source>
</evidence>
<keyword evidence="2" id="KW-1003">Cell membrane</keyword>
<feature type="transmembrane region" description="Helical" evidence="6">
    <location>
        <begin position="150"/>
        <end position="173"/>
    </location>
</feature>
<feature type="transmembrane region" description="Helical" evidence="6">
    <location>
        <begin position="6"/>
        <end position="22"/>
    </location>
</feature>
<proteinExistence type="predicted"/>
<dbReference type="RefSeq" id="WP_159173963.1">
    <property type="nucleotide sequence ID" value="NZ_LR732312.1"/>
</dbReference>
<dbReference type="Pfam" id="PF02518">
    <property type="entry name" value="HATPase_c"/>
    <property type="match status" value="1"/>
</dbReference>
<evidence type="ECO:0000256" key="5">
    <source>
        <dbReference type="ARBA" id="ARBA00023136"/>
    </source>
</evidence>
<dbReference type="InterPro" id="IPR036890">
    <property type="entry name" value="HATPase_C_sf"/>
</dbReference>
<name>A0A653IG62_9BACL</name>
<feature type="domain" description="Signal transduction histidine kinase 5TM receptor LytS transmembrane region" evidence="8">
    <location>
        <begin position="33"/>
        <end position="206"/>
    </location>
</feature>
<dbReference type="SUPFAM" id="SSF55874">
    <property type="entry name" value="ATPase domain of HSP90 chaperone/DNA topoisomerase II/histidine kinase"/>
    <property type="match status" value="1"/>
</dbReference>
<dbReference type="Gene3D" id="1.10.1760.20">
    <property type="match status" value="1"/>
</dbReference>
<feature type="transmembrane region" description="Helical" evidence="6">
    <location>
        <begin position="42"/>
        <end position="62"/>
    </location>
</feature>
<dbReference type="Pfam" id="PF07694">
    <property type="entry name" value="5TM-5TMR_LYT"/>
    <property type="match status" value="1"/>
</dbReference>
<keyword evidence="5 6" id="KW-0472">Membrane</keyword>
<protein>
    <submittedName>
        <fullName evidence="9">Histidine kinase</fullName>
    </submittedName>
</protein>
<dbReference type="GO" id="GO:0000155">
    <property type="term" value="F:phosphorelay sensor kinase activity"/>
    <property type="evidence" value="ECO:0007669"/>
    <property type="project" value="InterPro"/>
</dbReference>
<keyword evidence="9" id="KW-0418">Kinase</keyword>
<evidence type="ECO:0000259" key="7">
    <source>
        <dbReference type="Pfam" id="PF02518"/>
    </source>
</evidence>
<reference evidence="9 10" key="1">
    <citation type="submission" date="2019-10" db="EMBL/GenBank/DDBJ databases">
        <authorList>
            <person name="Karimi E."/>
        </authorList>
    </citation>
    <scope>NUCLEOTIDE SEQUENCE [LARGE SCALE GENOMIC DNA]</scope>
    <source>
        <strain evidence="9">Exiguobacterium sp. 9Y</strain>
    </source>
</reference>
<comment type="subcellular location">
    <subcellularLocation>
        <location evidence="1">Cell membrane</location>
        <topology evidence="1">Multi-pass membrane protein</topology>
    </subcellularLocation>
</comment>
<evidence type="ECO:0000256" key="1">
    <source>
        <dbReference type="ARBA" id="ARBA00004651"/>
    </source>
</evidence>
<keyword evidence="10" id="KW-1185">Reference proteome</keyword>
<dbReference type="InterPro" id="IPR050640">
    <property type="entry name" value="Bact_2-comp_sensor_kinase"/>
</dbReference>
<feature type="domain" description="Histidine kinase/HSP90-like ATPase" evidence="7">
    <location>
        <begin position="460"/>
        <end position="559"/>
    </location>
</feature>
<evidence type="ECO:0000313" key="9">
    <source>
        <dbReference type="EMBL" id="VWX38271.1"/>
    </source>
</evidence>
<keyword evidence="3 6" id="KW-0812">Transmembrane</keyword>
<feature type="transmembrane region" description="Helical" evidence="6">
    <location>
        <begin position="185"/>
        <end position="204"/>
    </location>
</feature>
<dbReference type="PANTHER" id="PTHR34220:SF7">
    <property type="entry name" value="SENSOR HISTIDINE KINASE YPDA"/>
    <property type="match status" value="1"/>
</dbReference>
<dbReference type="EMBL" id="CABWKQ010000032">
    <property type="protein sequence ID" value="VWX38271.1"/>
    <property type="molecule type" value="Genomic_DNA"/>
</dbReference>
<feature type="transmembrane region" description="Helical" evidence="6">
    <location>
        <begin position="114"/>
        <end position="138"/>
    </location>
</feature>
<dbReference type="PANTHER" id="PTHR34220">
    <property type="entry name" value="SENSOR HISTIDINE KINASE YPDA"/>
    <property type="match status" value="1"/>
</dbReference>
<evidence type="ECO:0000256" key="4">
    <source>
        <dbReference type="ARBA" id="ARBA00022989"/>
    </source>
</evidence>
<organism evidence="9 10">
    <name type="scientific">Exiguobacterium oxidotolerans</name>
    <dbReference type="NCBI Taxonomy" id="223958"/>
    <lineage>
        <taxon>Bacteria</taxon>
        <taxon>Bacillati</taxon>
        <taxon>Bacillota</taxon>
        <taxon>Bacilli</taxon>
        <taxon>Bacillales</taxon>
        <taxon>Bacillales Family XII. Incertae Sedis</taxon>
        <taxon>Exiguobacterium</taxon>
    </lineage>
</organism>
<accession>A0A653IG62</accession>
<evidence type="ECO:0000256" key="3">
    <source>
        <dbReference type="ARBA" id="ARBA00022692"/>
    </source>
</evidence>
<dbReference type="Gene3D" id="3.30.565.10">
    <property type="entry name" value="Histidine kinase-like ATPase, C-terminal domain"/>
    <property type="match status" value="1"/>
</dbReference>
<keyword evidence="9" id="KW-0808">Transferase</keyword>
<dbReference type="GO" id="GO:0005886">
    <property type="term" value="C:plasma membrane"/>
    <property type="evidence" value="ECO:0007669"/>
    <property type="project" value="UniProtKB-SubCell"/>
</dbReference>